<proteinExistence type="predicted"/>
<dbReference type="GO" id="GO:0007166">
    <property type="term" value="P:cell surface receptor signaling pathway"/>
    <property type="evidence" value="ECO:0007669"/>
    <property type="project" value="InterPro"/>
</dbReference>
<organism evidence="1 2">
    <name type="scientific">Mycena sanguinolenta</name>
    <dbReference type="NCBI Taxonomy" id="230812"/>
    <lineage>
        <taxon>Eukaryota</taxon>
        <taxon>Fungi</taxon>
        <taxon>Dikarya</taxon>
        <taxon>Basidiomycota</taxon>
        <taxon>Agaricomycotina</taxon>
        <taxon>Agaricomycetes</taxon>
        <taxon>Agaricomycetidae</taxon>
        <taxon>Agaricales</taxon>
        <taxon>Marasmiineae</taxon>
        <taxon>Mycenaceae</taxon>
        <taxon>Mycena</taxon>
    </lineage>
</organism>
<protein>
    <submittedName>
        <fullName evidence="1">Uncharacterized protein</fullName>
    </submittedName>
</protein>
<dbReference type="OrthoDB" id="3035031at2759"/>
<dbReference type="Proteomes" id="UP000623467">
    <property type="component" value="Unassembled WGS sequence"/>
</dbReference>
<dbReference type="Gene3D" id="1.20.930.20">
    <property type="entry name" value="Adaptor protein Cbl, N-terminal domain"/>
    <property type="match status" value="1"/>
</dbReference>
<dbReference type="AlphaFoldDB" id="A0A8H7DDR9"/>
<sequence>MESRGFRRLLNLPRRKRPKDNPPESPTAARLSWDAVRTALELVNDSADVFPPLKSAVGGVVALCNLAERLAACNADAEILVWRSVAILDTIYQSMDPDTNTIPAHFLDGILRFETLINEIRTAMEAITKKSRALRVLHLRRNESQLAKFTARLDSAAEVFAIHSMTVQTMSLARVENKVEGVSVVASTIEHSNVLLRNQIESLQLQMAIVFFG</sequence>
<gene>
    <name evidence="1" type="ORF">MSAN_00847000</name>
</gene>
<comment type="caution">
    <text evidence="1">The sequence shown here is derived from an EMBL/GenBank/DDBJ whole genome shotgun (WGS) entry which is preliminary data.</text>
</comment>
<evidence type="ECO:0000313" key="2">
    <source>
        <dbReference type="Proteomes" id="UP000623467"/>
    </source>
</evidence>
<keyword evidence="2" id="KW-1185">Reference proteome</keyword>
<accession>A0A8H7DDR9</accession>
<reference evidence="1" key="1">
    <citation type="submission" date="2020-05" db="EMBL/GenBank/DDBJ databases">
        <title>Mycena genomes resolve the evolution of fungal bioluminescence.</title>
        <authorList>
            <person name="Tsai I.J."/>
        </authorList>
    </citation>
    <scope>NUCLEOTIDE SEQUENCE</scope>
    <source>
        <strain evidence="1">160909Yilan</strain>
    </source>
</reference>
<dbReference type="CDD" id="cd21037">
    <property type="entry name" value="MLKL_NTD"/>
    <property type="match status" value="1"/>
</dbReference>
<dbReference type="InterPro" id="IPR059179">
    <property type="entry name" value="MLKL-like_MCAfunc"/>
</dbReference>
<name>A0A8H7DDR9_9AGAR</name>
<dbReference type="InterPro" id="IPR036537">
    <property type="entry name" value="Adaptor_Cbl_N_dom_sf"/>
</dbReference>
<dbReference type="EMBL" id="JACAZH010000005">
    <property type="protein sequence ID" value="KAF7367826.1"/>
    <property type="molecule type" value="Genomic_DNA"/>
</dbReference>
<evidence type="ECO:0000313" key="1">
    <source>
        <dbReference type="EMBL" id="KAF7367826.1"/>
    </source>
</evidence>